<dbReference type="GO" id="GO:0030117">
    <property type="term" value="C:membrane coat"/>
    <property type="evidence" value="ECO:0007669"/>
    <property type="project" value="InterPro"/>
</dbReference>
<dbReference type="AlphaFoldDB" id="A0A8S3ZKP5"/>
<dbReference type="PANTHER" id="PTHR22780">
    <property type="entry name" value="ADAPTIN, ALPHA/GAMMA/EPSILON"/>
    <property type="match status" value="1"/>
</dbReference>
<dbReference type="Pfam" id="PF01602">
    <property type="entry name" value="Adaptin_N"/>
    <property type="match status" value="1"/>
</dbReference>
<organism evidence="7 8">
    <name type="scientific">Candidula unifasciata</name>
    <dbReference type="NCBI Taxonomy" id="100452"/>
    <lineage>
        <taxon>Eukaryota</taxon>
        <taxon>Metazoa</taxon>
        <taxon>Spiralia</taxon>
        <taxon>Lophotrochozoa</taxon>
        <taxon>Mollusca</taxon>
        <taxon>Gastropoda</taxon>
        <taxon>Heterobranchia</taxon>
        <taxon>Euthyneura</taxon>
        <taxon>Panpulmonata</taxon>
        <taxon>Eupulmonata</taxon>
        <taxon>Stylommatophora</taxon>
        <taxon>Helicina</taxon>
        <taxon>Helicoidea</taxon>
        <taxon>Geomitridae</taxon>
        <taxon>Candidula</taxon>
    </lineage>
</organism>
<dbReference type="InterPro" id="IPR002553">
    <property type="entry name" value="Clathrin/coatomer_adapt-like_N"/>
</dbReference>
<gene>
    <name evidence="7" type="ORF">CUNI_LOCUS13853</name>
</gene>
<protein>
    <recommendedName>
        <fullName evidence="6">Clathrin/coatomer adaptor adaptin-like N-terminal domain-containing protein</fullName>
    </recommendedName>
</protein>
<dbReference type="OrthoDB" id="29308at2759"/>
<proteinExistence type="predicted"/>
<evidence type="ECO:0000256" key="5">
    <source>
        <dbReference type="SAM" id="MobiDB-lite"/>
    </source>
</evidence>
<dbReference type="InterPro" id="IPR011989">
    <property type="entry name" value="ARM-like"/>
</dbReference>
<evidence type="ECO:0000256" key="3">
    <source>
        <dbReference type="ARBA" id="ARBA00022927"/>
    </source>
</evidence>
<evidence type="ECO:0000259" key="6">
    <source>
        <dbReference type="Pfam" id="PF01602"/>
    </source>
</evidence>
<evidence type="ECO:0000313" key="8">
    <source>
        <dbReference type="Proteomes" id="UP000678393"/>
    </source>
</evidence>
<keyword evidence="4" id="KW-0472">Membrane</keyword>
<dbReference type="GO" id="GO:0006886">
    <property type="term" value="P:intracellular protein transport"/>
    <property type="evidence" value="ECO:0007669"/>
    <property type="project" value="InterPro"/>
</dbReference>
<dbReference type="EMBL" id="CAJHNH020003001">
    <property type="protein sequence ID" value="CAG5128295.1"/>
    <property type="molecule type" value="Genomic_DNA"/>
</dbReference>
<feature type="compositionally biased region" description="Polar residues" evidence="5">
    <location>
        <begin position="709"/>
        <end position="720"/>
    </location>
</feature>
<dbReference type="GO" id="GO:0016192">
    <property type="term" value="P:vesicle-mediated transport"/>
    <property type="evidence" value="ECO:0007669"/>
    <property type="project" value="InterPro"/>
</dbReference>
<comment type="subcellular location">
    <subcellularLocation>
        <location evidence="1">Endomembrane system</location>
    </subcellularLocation>
</comment>
<reference evidence="7" key="1">
    <citation type="submission" date="2021-04" db="EMBL/GenBank/DDBJ databases">
        <authorList>
            <consortium name="Molecular Ecology Group"/>
        </authorList>
    </citation>
    <scope>NUCLEOTIDE SEQUENCE</scope>
</reference>
<keyword evidence="3" id="KW-0653">Protein transport</keyword>
<feature type="compositionally biased region" description="Low complexity" evidence="5">
    <location>
        <begin position="721"/>
        <end position="730"/>
    </location>
</feature>
<dbReference type="InterPro" id="IPR016024">
    <property type="entry name" value="ARM-type_fold"/>
</dbReference>
<evidence type="ECO:0000256" key="2">
    <source>
        <dbReference type="ARBA" id="ARBA00022448"/>
    </source>
</evidence>
<dbReference type="Proteomes" id="UP000678393">
    <property type="component" value="Unassembled WGS sequence"/>
</dbReference>
<keyword evidence="8" id="KW-1185">Reference proteome</keyword>
<evidence type="ECO:0000256" key="1">
    <source>
        <dbReference type="ARBA" id="ARBA00004308"/>
    </source>
</evidence>
<dbReference type="Gene3D" id="1.25.10.10">
    <property type="entry name" value="Leucine-rich Repeat Variant"/>
    <property type="match status" value="1"/>
</dbReference>
<dbReference type="InterPro" id="IPR050840">
    <property type="entry name" value="Adaptor_Complx_Large_Subunit"/>
</dbReference>
<keyword evidence="2" id="KW-0813">Transport</keyword>
<dbReference type="GO" id="GO:0012505">
    <property type="term" value="C:endomembrane system"/>
    <property type="evidence" value="ECO:0007669"/>
    <property type="project" value="UniProtKB-SubCell"/>
</dbReference>
<sequence>MSQIMEKTLASLPKLLTQSFSGGKNMKPTKGHPPSQEVQLFMKVVHQARSKSQEANIVQTELSSIQQKLKQSDLIASLGLVRSSFTKIIFCHLLNYDVSCAAIHAVNLAQQGHGYEKRLGYLLSCLLLHPQHEMVMLMMATLIRDLKSANMANNCIALMVAGELVGEDNVPSILPEVIKKLRHSHELVREKALHCLRAFYRSTPSLLQPYLPQLNTFLASRDPGILTAVTNLFLILCQENAARFVNLGPSFLHILDQINHRGFGTNYYYHMVPLPWLQVSLLKILGCLGSMDAALGKAIAPLLQVLIEKTKVSEPISLAVLVESVLTATQINADEELLHLCSRCIGKLLSSDASNGMKYQGLRLLISLSRVKPSFAAQHQMAVVECLMDEDPAIQIRTMHLLHAMANQANVKAVCARLLEQMNKTVDRQFFTEAVHMISDLAERLAVDIDWYLDTYLNILDQKLSSQTRDDLIDLVISRMEKVSVDNNSISSDSLQKLIAALLRVINNYDSGQSVILLSLQLFGVLAPILGEAFSSTSFLFSAETLVSRLVSEWQQTKVTIIKPLSPSCKEVDDSHFENLINIQCCCLDTISKLVLSGSLQVDCVKEWLQTHKCKLLKHPSVSCCLDELEELLQHPEHLLLTSQIVFHSQKTELDMSLSFLDKLVVQNLLHGGGILKPMYIRLSEEKASCQVVVPTSSNPLDFPESGFSPLQSSAGENGNSTSLVSSGMTSSSLRTKNKWRDEEDEDEEHFLIVGGSDDESQRKHEEIAQELFAGLGEVGLTKVIGKVSKHPSKNNTKKWHNMWDDDDDQNHEHCITSSLGLHPFGICKKAQSFSRWHDEDVENGNLSCSLNDDSGLGFISSKSETVLSPLAPVSRLAESPMCNSFDSAHEDVASDTNVLYRSCPGAYAESTGYNQPVLSIYSEGFADFNLEKLNYGMTNPASASASTIDALTDSDPEGADS</sequence>
<comment type="caution">
    <text evidence="7">The sequence shown here is derived from an EMBL/GenBank/DDBJ whole genome shotgun (WGS) entry which is preliminary data.</text>
</comment>
<feature type="region of interest" description="Disordered" evidence="5">
    <location>
        <begin position="704"/>
        <end position="730"/>
    </location>
</feature>
<feature type="domain" description="Clathrin/coatomer adaptor adaptin-like N-terminal" evidence="6">
    <location>
        <begin position="55"/>
        <end position="504"/>
    </location>
</feature>
<accession>A0A8S3ZKP5</accession>
<evidence type="ECO:0000256" key="4">
    <source>
        <dbReference type="ARBA" id="ARBA00023136"/>
    </source>
</evidence>
<dbReference type="SUPFAM" id="SSF48371">
    <property type="entry name" value="ARM repeat"/>
    <property type="match status" value="1"/>
</dbReference>
<evidence type="ECO:0000313" key="7">
    <source>
        <dbReference type="EMBL" id="CAG5128295.1"/>
    </source>
</evidence>
<name>A0A8S3ZKP5_9EUPU</name>